<dbReference type="AlphaFoldDB" id="A0A9Q3VNX9"/>
<dbReference type="Proteomes" id="UP001108029">
    <property type="component" value="Unassembled WGS sequence"/>
</dbReference>
<accession>A0A9Q3VNX9</accession>
<evidence type="ECO:0000256" key="1">
    <source>
        <dbReference type="SAM" id="MobiDB-lite"/>
    </source>
</evidence>
<sequence length="297" mass="32022">MTAVRTAEPPRLPVRSKTAAGERGWGGVSPMLTRLAAERATGVLVRERGTLHLADGLVVHAESPSAPGLDTLLTAHGTLPPEAWQRALTEADDGRGVARHLVDGGHLTPGALELCHLTAVYDAAYFALAPSSTPGRFRYGTAHRLGPIRPVPVAALEHETLRRRDLLHRIWPDPGTDEAPLIRADPVAAPALTRRQQTVLDRVNGVRTAPDIARELGRLAFHTLVDVRRLMAAGVVSPLPRPAHPKPTEPRRAEPRRARGEPPPVPVPVPVPTGLVELPPDPHTTLLKRLRDALEAL</sequence>
<feature type="region of interest" description="Disordered" evidence="1">
    <location>
        <begin position="1"/>
        <end position="23"/>
    </location>
</feature>
<organism evidence="2 3">
    <name type="scientific">Streptomyces guryensis</name>
    <dbReference type="NCBI Taxonomy" id="2886947"/>
    <lineage>
        <taxon>Bacteria</taxon>
        <taxon>Bacillati</taxon>
        <taxon>Actinomycetota</taxon>
        <taxon>Actinomycetes</taxon>
        <taxon>Kitasatosporales</taxon>
        <taxon>Streptomycetaceae</taxon>
        <taxon>Streptomyces</taxon>
    </lineage>
</organism>
<dbReference type="RefSeq" id="WP_232649615.1">
    <property type="nucleotide sequence ID" value="NZ_JAJSBI010000008.1"/>
</dbReference>
<feature type="region of interest" description="Disordered" evidence="1">
    <location>
        <begin position="237"/>
        <end position="283"/>
    </location>
</feature>
<proteinExistence type="predicted"/>
<dbReference type="EMBL" id="JAJSBI010000008">
    <property type="protein sequence ID" value="MCD9875497.1"/>
    <property type="molecule type" value="Genomic_DNA"/>
</dbReference>
<evidence type="ECO:0000313" key="2">
    <source>
        <dbReference type="EMBL" id="MCD9875497.1"/>
    </source>
</evidence>
<comment type="caution">
    <text evidence="2">The sequence shown here is derived from an EMBL/GenBank/DDBJ whole genome shotgun (WGS) entry which is preliminary data.</text>
</comment>
<evidence type="ECO:0000313" key="3">
    <source>
        <dbReference type="Proteomes" id="UP001108029"/>
    </source>
</evidence>
<feature type="compositionally biased region" description="Pro residues" evidence="1">
    <location>
        <begin position="261"/>
        <end position="271"/>
    </location>
</feature>
<reference evidence="2" key="1">
    <citation type="submission" date="2021-12" db="EMBL/GenBank/DDBJ databases">
        <authorList>
            <person name="Lee J.-H."/>
            <person name="Kim S.-B."/>
        </authorList>
    </citation>
    <scope>NUCLEOTIDE SEQUENCE</scope>
    <source>
        <strain evidence="2">NR30</strain>
    </source>
</reference>
<gene>
    <name evidence="2" type="ORF">LJ657_17865</name>
</gene>
<feature type="compositionally biased region" description="Basic and acidic residues" evidence="1">
    <location>
        <begin position="246"/>
        <end position="260"/>
    </location>
</feature>
<keyword evidence="3" id="KW-1185">Reference proteome</keyword>
<name>A0A9Q3VNX9_9ACTN</name>
<protein>
    <submittedName>
        <fullName evidence="2">Transcriptional regulator</fullName>
    </submittedName>
</protein>